<name>A0A158C440_9BURK</name>
<proteinExistence type="predicted"/>
<evidence type="ECO:0000313" key="1">
    <source>
        <dbReference type="EMBL" id="SAK77063.1"/>
    </source>
</evidence>
<comment type="caution">
    <text evidence="1">The sequence shown here is derived from an EMBL/GenBank/DDBJ whole genome shotgun (WGS) entry which is preliminary data.</text>
</comment>
<reference evidence="1" key="1">
    <citation type="submission" date="2016-01" db="EMBL/GenBank/DDBJ databases">
        <authorList>
            <person name="Peeters C."/>
        </authorList>
    </citation>
    <scope>NUCLEOTIDE SEQUENCE [LARGE SCALE GENOMIC DNA]</scope>
    <source>
        <strain evidence="1">LMG 29318</strain>
    </source>
</reference>
<dbReference type="Proteomes" id="UP000054870">
    <property type="component" value="Unassembled WGS sequence"/>
</dbReference>
<protein>
    <submittedName>
        <fullName evidence="1">Uncharacterized protein</fullName>
    </submittedName>
</protein>
<accession>A0A158C440</accession>
<evidence type="ECO:0000313" key="2">
    <source>
        <dbReference type="Proteomes" id="UP000054870"/>
    </source>
</evidence>
<dbReference type="EMBL" id="FCOF02000022">
    <property type="protein sequence ID" value="SAK77063.1"/>
    <property type="molecule type" value="Genomic_DNA"/>
</dbReference>
<gene>
    <name evidence="1" type="ORF">AWB75_04470</name>
</gene>
<sequence>MAPVYWAGFSYAAQSLDQLLVFKEVFKDAQGETYDRLLRSFPSPIGHHLMAHGSIAAQAVLGRPLHALYRLEILLTENR</sequence>
<organism evidence="1 2">
    <name type="scientific">Caballeronia catudaia</name>
    <dbReference type="NCBI Taxonomy" id="1777136"/>
    <lineage>
        <taxon>Bacteria</taxon>
        <taxon>Pseudomonadati</taxon>
        <taxon>Pseudomonadota</taxon>
        <taxon>Betaproteobacteria</taxon>
        <taxon>Burkholderiales</taxon>
        <taxon>Burkholderiaceae</taxon>
        <taxon>Caballeronia</taxon>
    </lineage>
</organism>
<dbReference type="AlphaFoldDB" id="A0A158C440"/>
<keyword evidence="2" id="KW-1185">Reference proteome</keyword>